<dbReference type="Pfam" id="PF00282">
    <property type="entry name" value="Pyridoxal_deC"/>
    <property type="match status" value="1"/>
</dbReference>
<evidence type="ECO:0000256" key="1">
    <source>
        <dbReference type="ARBA" id="ARBA00001933"/>
    </source>
</evidence>
<dbReference type="SUPFAM" id="SSF53383">
    <property type="entry name" value="PLP-dependent transferases"/>
    <property type="match status" value="1"/>
</dbReference>
<dbReference type="InterPro" id="IPR010977">
    <property type="entry name" value="Aromatic_deC"/>
</dbReference>
<dbReference type="InterPro" id="IPR015421">
    <property type="entry name" value="PyrdxlP-dep_Trfase_major"/>
</dbReference>
<comment type="similarity">
    <text evidence="2">Belongs to the group II decarboxylase family.</text>
</comment>
<gene>
    <name evidence="6" type="primary">DDC</name>
    <name evidence="6" type="ORF">Bhyg_01172</name>
</gene>
<keyword evidence="3 5" id="KW-0663">Pyridoxal phosphate</keyword>
<evidence type="ECO:0000256" key="2">
    <source>
        <dbReference type="ARBA" id="ARBA00009533"/>
    </source>
</evidence>
<evidence type="ECO:0000256" key="3">
    <source>
        <dbReference type="ARBA" id="ARBA00022898"/>
    </source>
</evidence>
<dbReference type="OrthoDB" id="2161780at2759"/>
<dbReference type="AlphaFoldDB" id="A0A9Q0N924"/>
<protein>
    <submittedName>
        <fullName evidence="6">Aromatic-L-amino-acid decarboxylase</fullName>
    </submittedName>
</protein>
<dbReference type="Gene3D" id="3.90.1150.10">
    <property type="entry name" value="Aspartate Aminotransferase, domain 1"/>
    <property type="match status" value="1"/>
</dbReference>
<sequence>MSQILDNKLSEPKMSISSIFNFRRREVKLDQDSQISDFRKNAKLCTEYICDMTKKITKKRVFPNVRPGYLRPLLPSEPPSEGEEFKDMLNDFDKLIIPGTCHWKHPNFYAYFPGGNSFPNILADMLSTAFGGVGFSWTSQPSCTELENVMMDWLGRALNLPKFFLFEDSNGVGGGCTTSSGSDSIFSAMVAARQRALFKQGCYRDKDIHPGEILPRLVCYTSYESHSSVQKAAFLNLCTIRILQPNEHRTLTGEILEKQVKKDIEKGLVPFFVCCCCGSTNGCDFDDFTTIGPVCKKYEIYMHVDGSYGGNSFILPEMKDYKKGLEYADSFNCNPYKLMLGAIDGSCLFLKNTAEYKRAFEIDATYLIKEYDDDSEHSELIDYRHYGIALSRRMRCLKIWFVFRTYGVRGIQTYIRHLIQCAKVFEECVRMDHRFEVCNKVILGLVCFRQRENMKSPRKNMDLTTFTDKQNLNLLVRINKSRQLHLVPCNLNGKYVLRFSVNYEFATPELIRNHWKIIQSFYVTNLDKEYLSDFDRNISKEESTIMAFATVVPEDKYKQYSSAKHESLPLSFGPVLIPHEEELTRMLSIENVRMKKVDAKLLKLPEYRKADAATSTSCGPLHRTVDLVAPRNDDDSIRGEDF</sequence>
<proteinExistence type="inferred from homology"/>
<feature type="modified residue" description="N6-(pyridoxal phosphate)lysine" evidence="5">
    <location>
        <position position="337"/>
    </location>
</feature>
<keyword evidence="7" id="KW-1185">Reference proteome</keyword>
<dbReference type="InterPro" id="IPR015422">
    <property type="entry name" value="PyrdxlP-dep_Trfase_small"/>
</dbReference>
<dbReference type="PRINTS" id="PR00800">
    <property type="entry name" value="YHDCRBOXLASE"/>
</dbReference>
<dbReference type="Gene3D" id="3.40.640.10">
    <property type="entry name" value="Type I PLP-dependent aspartate aminotransferase-like (Major domain)"/>
    <property type="match status" value="1"/>
</dbReference>
<evidence type="ECO:0000256" key="5">
    <source>
        <dbReference type="PIRSR" id="PIRSR602129-50"/>
    </source>
</evidence>
<dbReference type="GO" id="GO:0019752">
    <property type="term" value="P:carboxylic acid metabolic process"/>
    <property type="evidence" value="ECO:0007669"/>
    <property type="project" value="InterPro"/>
</dbReference>
<dbReference type="GO" id="GO:0005737">
    <property type="term" value="C:cytoplasm"/>
    <property type="evidence" value="ECO:0007669"/>
    <property type="project" value="TreeGrafter"/>
</dbReference>
<keyword evidence="4" id="KW-0456">Lyase</keyword>
<dbReference type="PANTHER" id="PTHR11999:SF76">
    <property type="entry name" value="FI02861P"/>
    <property type="match status" value="1"/>
</dbReference>
<dbReference type="PANTHER" id="PTHR11999">
    <property type="entry name" value="GROUP II PYRIDOXAL-5-PHOSPHATE DECARBOXYLASE"/>
    <property type="match status" value="1"/>
</dbReference>
<evidence type="ECO:0000313" key="6">
    <source>
        <dbReference type="EMBL" id="KAJ6645963.1"/>
    </source>
</evidence>
<dbReference type="GO" id="GO:0030170">
    <property type="term" value="F:pyridoxal phosphate binding"/>
    <property type="evidence" value="ECO:0007669"/>
    <property type="project" value="InterPro"/>
</dbReference>
<accession>A0A9Q0N924</accession>
<dbReference type="GO" id="GO:0006520">
    <property type="term" value="P:amino acid metabolic process"/>
    <property type="evidence" value="ECO:0007669"/>
    <property type="project" value="InterPro"/>
</dbReference>
<dbReference type="Proteomes" id="UP001151699">
    <property type="component" value="Chromosome A"/>
</dbReference>
<dbReference type="InterPro" id="IPR015424">
    <property type="entry name" value="PyrdxlP-dep_Trfase"/>
</dbReference>
<evidence type="ECO:0000313" key="7">
    <source>
        <dbReference type="Proteomes" id="UP001151699"/>
    </source>
</evidence>
<dbReference type="Gene3D" id="1.20.1340.10">
    <property type="entry name" value="dopa decarboxylase, N-terminal domain"/>
    <property type="match status" value="1"/>
</dbReference>
<comment type="cofactor">
    <cofactor evidence="1 5">
        <name>pyridoxal 5'-phosphate</name>
        <dbReference type="ChEBI" id="CHEBI:597326"/>
    </cofactor>
</comment>
<organism evidence="6 7">
    <name type="scientific">Pseudolycoriella hygida</name>
    <dbReference type="NCBI Taxonomy" id="35572"/>
    <lineage>
        <taxon>Eukaryota</taxon>
        <taxon>Metazoa</taxon>
        <taxon>Ecdysozoa</taxon>
        <taxon>Arthropoda</taxon>
        <taxon>Hexapoda</taxon>
        <taxon>Insecta</taxon>
        <taxon>Pterygota</taxon>
        <taxon>Neoptera</taxon>
        <taxon>Endopterygota</taxon>
        <taxon>Diptera</taxon>
        <taxon>Nematocera</taxon>
        <taxon>Sciaroidea</taxon>
        <taxon>Sciaridae</taxon>
        <taxon>Pseudolycoriella</taxon>
    </lineage>
</organism>
<dbReference type="InterPro" id="IPR002129">
    <property type="entry name" value="PyrdxlP-dep_de-COase"/>
</dbReference>
<evidence type="ECO:0000256" key="4">
    <source>
        <dbReference type="ARBA" id="ARBA00023239"/>
    </source>
</evidence>
<dbReference type="GO" id="GO:0016831">
    <property type="term" value="F:carboxy-lyase activity"/>
    <property type="evidence" value="ECO:0007669"/>
    <property type="project" value="InterPro"/>
</dbReference>
<comment type="caution">
    <text evidence="6">The sequence shown here is derived from an EMBL/GenBank/DDBJ whole genome shotgun (WGS) entry which is preliminary data.</text>
</comment>
<name>A0A9Q0N924_9DIPT</name>
<dbReference type="EMBL" id="WJQU01000001">
    <property type="protein sequence ID" value="KAJ6645963.1"/>
    <property type="molecule type" value="Genomic_DNA"/>
</dbReference>
<reference evidence="6" key="1">
    <citation type="submission" date="2022-07" db="EMBL/GenBank/DDBJ databases">
        <authorList>
            <person name="Trinca V."/>
            <person name="Uliana J.V.C."/>
            <person name="Torres T.T."/>
            <person name="Ward R.J."/>
            <person name="Monesi N."/>
        </authorList>
    </citation>
    <scope>NUCLEOTIDE SEQUENCE</scope>
    <source>
        <strain evidence="6">HSMRA1968</strain>
        <tissue evidence="6">Whole embryos</tissue>
    </source>
</reference>